<dbReference type="AlphaFoldDB" id="E1Y9L1"/>
<reference evidence="3" key="1">
    <citation type="journal article" date="2011" name="Environ. Microbiol.">
        <title>Genomic insights into the metabolic potential of the polycyclic aromatic hydrocarbon degrading sulfate-reducing Deltaproteobacterium N47.</title>
        <authorList>
            <person name="Bergmann F."/>
            <person name="Selesi D."/>
            <person name="Weinmaier T."/>
            <person name="Tischler P."/>
            <person name="Rattei T."/>
            <person name="Meckenstock R.U."/>
        </authorList>
    </citation>
    <scope>NUCLEOTIDE SEQUENCE</scope>
</reference>
<keyword evidence="2" id="KW-0732">Signal</keyword>
<organism evidence="3">
    <name type="scientific">uncultured Desulfobacterium sp</name>
    <dbReference type="NCBI Taxonomy" id="201089"/>
    <lineage>
        <taxon>Bacteria</taxon>
        <taxon>Pseudomonadati</taxon>
        <taxon>Thermodesulfobacteriota</taxon>
        <taxon>Desulfobacteria</taxon>
        <taxon>Desulfobacterales</taxon>
        <taxon>Desulfobacteriaceae</taxon>
        <taxon>Desulfobacterium</taxon>
        <taxon>environmental samples</taxon>
    </lineage>
</organism>
<feature type="region of interest" description="Disordered" evidence="1">
    <location>
        <begin position="25"/>
        <end position="58"/>
    </location>
</feature>
<evidence type="ECO:0000313" key="3">
    <source>
        <dbReference type="EMBL" id="CBX27255.1"/>
    </source>
</evidence>
<feature type="compositionally biased region" description="Basic and acidic residues" evidence="1">
    <location>
        <begin position="40"/>
        <end position="49"/>
    </location>
</feature>
<name>E1Y9L1_9BACT</name>
<evidence type="ECO:0000256" key="2">
    <source>
        <dbReference type="SAM" id="SignalP"/>
    </source>
</evidence>
<feature type="chain" id="PRO_5003154972" evidence="2">
    <location>
        <begin position="27"/>
        <end position="175"/>
    </location>
</feature>
<feature type="signal peptide" evidence="2">
    <location>
        <begin position="1"/>
        <end position="26"/>
    </location>
</feature>
<protein>
    <submittedName>
        <fullName evidence="3">Uncharacterized protein</fullName>
    </submittedName>
</protein>
<sequence length="175" mass="19217">MKLNLIFRLFAISVTLLLLPLESSNASDTPKETAASFDTLKPDSLKPEESTIDPQNSFAPPVEELVSEALEKSPAINAVKDRFAESKELILPASVLPDPMLEFTLEENVSSLSSPNFIKGEMMLKQEFPFPGKRSALGKSAGAESEMEFSNLVYTNRMITKDVRSIYAGMLLTAN</sequence>
<accession>E1Y9L1</accession>
<proteinExistence type="predicted"/>
<evidence type="ECO:0000256" key="1">
    <source>
        <dbReference type="SAM" id="MobiDB-lite"/>
    </source>
</evidence>
<gene>
    <name evidence="3" type="ORF">N47_A12840</name>
</gene>
<dbReference type="EMBL" id="FR695864">
    <property type="protein sequence ID" value="CBX27255.1"/>
    <property type="molecule type" value="Genomic_DNA"/>
</dbReference>
<dbReference type="SUPFAM" id="SSF56954">
    <property type="entry name" value="Outer membrane efflux proteins (OEP)"/>
    <property type="match status" value="1"/>
</dbReference>